<proteinExistence type="predicted"/>
<accession>A0A8J7KLY7</accession>
<feature type="transmembrane region" description="Helical" evidence="2">
    <location>
        <begin position="62"/>
        <end position="85"/>
    </location>
</feature>
<gene>
    <name evidence="3" type="ORF">IRY55_11140</name>
</gene>
<protein>
    <submittedName>
        <fullName evidence="3">Uncharacterized protein</fullName>
    </submittedName>
</protein>
<reference evidence="3" key="1">
    <citation type="submission" date="2020-11" db="EMBL/GenBank/DDBJ databases">
        <title>Multidrug resistant novel bacterium Savagea serpentis sp. nov., isolated from the scats of a vine snake (Ahaetulla nasuta).</title>
        <authorList>
            <person name="Venkata Ramana V."/>
            <person name="Vikas Patil S."/>
            <person name="Yogita Lugani V."/>
        </authorList>
    </citation>
    <scope>NUCLEOTIDE SEQUENCE</scope>
    <source>
        <strain evidence="3">SN6</strain>
    </source>
</reference>
<evidence type="ECO:0000313" key="3">
    <source>
        <dbReference type="EMBL" id="MBF4501919.1"/>
    </source>
</evidence>
<comment type="caution">
    <text evidence="3">The sequence shown here is derived from an EMBL/GenBank/DDBJ whole genome shotgun (WGS) entry which is preliminary data.</text>
</comment>
<keyword evidence="2" id="KW-0812">Transmembrane</keyword>
<keyword evidence="1" id="KW-0175">Coiled coil</keyword>
<evidence type="ECO:0000313" key="4">
    <source>
        <dbReference type="Proteomes" id="UP000622653"/>
    </source>
</evidence>
<dbReference type="AlphaFoldDB" id="A0A8J7KLY7"/>
<dbReference type="SUPFAM" id="SSF161270">
    <property type="entry name" value="PspA lactotransferrin-binding region"/>
    <property type="match status" value="1"/>
</dbReference>
<organism evidence="3 4">
    <name type="scientific">Savagea serpentis</name>
    <dbReference type="NCBI Taxonomy" id="2785297"/>
    <lineage>
        <taxon>Bacteria</taxon>
        <taxon>Bacillati</taxon>
        <taxon>Bacillota</taxon>
        <taxon>Bacilli</taxon>
        <taxon>Bacillales</taxon>
        <taxon>Caryophanaceae</taxon>
        <taxon>Savagea</taxon>
    </lineage>
</organism>
<name>A0A8J7KLY7_9BACL</name>
<feature type="coiled-coil region" evidence="1">
    <location>
        <begin position="17"/>
        <end position="44"/>
    </location>
</feature>
<keyword evidence="2" id="KW-1133">Transmembrane helix</keyword>
<dbReference type="Proteomes" id="UP000622653">
    <property type="component" value="Unassembled WGS sequence"/>
</dbReference>
<keyword evidence="2" id="KW-0472">Membrane</keyword>
<sequence length="86" mass="9903">MERERTEVMTRETEVVVIHQQAQIETLEHEVQSLRKEVSELQKDLEFLDGFQEKFNKKRGEFVVELVGTIGGLIIAGIVIVGIFFN</sequence>
<evidence type="ECO:0000256" key="2">
    <source>
        <dbReference type="SAM" id="Phobius"/>
    </source>
</evidence>
<dbReference type="EMBL" id="JADKPV010000006">
    <property type="protein sequence ID" value="MBF4501919.1"/>
    <property type="molecule type" value="Genomic_DNA"/>
</dbReference>
<evidence type="ECO:0000256" key="1">
    <source>
        <dbReference type="SAM" id="Coils"/>
    </source>
</evidence>
<dbReference type="RefSeq" id="WP_194563399.1">
    <property type="nucleotide sequence ID" value="NZ_JADKPV010000006.1"/>
</dbReference>
<keyword evidence="4" id="KW-1185">Reference proteome</keyword>